<dbReference type="Proteomes" id="UP000193061">
    <property type="component" value="Unassembled WGS sequence"/>
</dbReference>
<dbReference type="InterPro" id="IPR011008">
    <property type="entry name" value="Dimeric_a/b-barrel"/>
</dbReference>
<dbReference type="OrthoDB" id="9806380at2"/>
<gene>
    <name evidence="2" type="ORF">ROA7450_00160</name>
</gene>
<reference evidence="2 3" key="1">
    <citation type="submission" date="2017-03" db="EMBL/GenBank/DDBJ databases">
        <authorList>
            <person name="Afonso C.L."/>
            <person name="Miller P.J."/>
            <person name="Scott M.A."/>
            <person name="Spackman E."/>
            <person name="Goraichik I."/>
            <person name="Dimitrov K.M."/>
            <person name="Suarez D.L."/>
            <person name="Swayne D.E."/>
        </authorList>
    </citation>
    <scope>NUCLEOTIDE SEQUENCE [LARGE SCALE GENOMIC DNA]</scope>
    <source>
        <strain evidence="2 3">CECT 7450</strain>
    </source>
</reference>
<dbReference type="AlphaFoldDB" id="A0A1X6Y830"/>
<organism evidence="2 3">
    <name type="scientific">Roseovarius albus</name>
    <dbReference type="NCBI Taxonomy" id="1247867"/>
    <lineage>
        <taxon>Bacteria</taxon>
        <taxon>Pseudomonadati</taxon>
        <taxon>Pseudomonadota</taxon>
        <taxon>Alphaproteobacteria</taxon>
        <taxon>Rhodobacterales</taxon>
        <taxon>Roseobacteraceae</taxon>
        <taxon>Roseovarius</taxon>
    </lineage>
</organism>
<dbReference type="SUPFAM" id="SSF54909">
    <property type="entry name" value="Dimeric alpha+beta barrel"/>
    <property type="match status" value="1"/>
</dbReference>
<dbReference type="PANTHER" id="PTHR41521:SF4">
    <property type="entry name" value="BLR0684 PROTEIN"/>
    <property type="match status" value="1"/>
</dbReference>
<dbReference type="EMBL" id="FWFX01000001">
    <property type="protein sequence ID" value="SLN13047.1"/>
    <property type="molecule type" value="Genomic_DNA"/>
</dbReference>
<dbReference type="Gene3D" id="3.30.70.100">
    <property type="match status" value="1"/>
</dbReference>
<proteinExistence type="predicted"/>
<feature type="domain" description="DUF1330" evidence="1">
    <location>
        <begin position="2"/>
        <end position="93"/>
    </location>
</feature>
<keyword evidence="3" id="KW-1185">Reference proteome</keyword>
<accession>A0A1X6Y830</accession>
<dbReference type="RefSeq" id="WP_085803713.1">
    <property type="nucleotide sequence ID" value="NZ_FWFX01000001.1"/>
</dbReference>
<protein>
    <recommendedName>
        <fullName evidence="1">DUF1330 domain-containing protein</fullName>
    </recommendedName>
</protein>
<dbReference type="InterPro" id="IPR010753">
    <property type="entry name" value="DUF1330"/>
</dbReference>
<dbReference type="Pfam" id="PF07045">
    <property type="entry name" value="DUF1330"/>
    <property type="match status" value="1"/>
</dbReference>
<evidence type="ECO:0000313" key="2">
    <source>
        <dbReference type="EMBL" id="SLN13047.1"/>
    </source>
</evidence>
<dbReference type="PANTHER" id="PTHR41521">
    <property type="match status" value="1"/>
</dbReference>
<name>A0A1X6Y830_9RHOB</name>
<sequence>MPAYVVSMMSIHDAETYKQYTDRTPTIVKKYGGKFLTRGEPFTCVEGKDYDGRLVILEFPSKADVEAWFNDPDYQEAMAFRHAASTMNYLLLQEGGANTENPDPKL</sequence>
<evidence type="ECO:0000259" key="1">
    <source>
        <dbReference type="Pfam" id="PF07045"/>
    </source>
</evidence>
<evidence type="ECO:0000313" key="3">
    <source>
        <dbReference type="Proteomes" id="UP000193061"/>
    </source>
</evidence>